<dbReference type="EMBL" id="JAFELM010000030">
    <property type="protein sequence ID" value="MBM6618189.1"/>
    <property type="molecule type" value="Genomic_DNA"/>
</dbReference>
<gene>
    <name evidence="1" type="ORF">JR050_11020</name>
</gene>
<keyword evidence="2" id="KW-1185">Reference proteome</keyword>
<proteinExistence type="predicted"/>
<dbReference type="SUPFAM" id="SSF51182">
    <property type="entry name" value="RmlC-like cupins"/>
    <property type="match status" value="1"/>
</dbReference>
<evidence type="ECO:0000313" key="1">
    <source>
        <dbReference type="EMBL" id="MBM6618189.1"/>
    </source>
</evidence>
<name>A0ABS2DI74_9BACI</name>
<dbReference type="RefSeq" id="WP_204203548.1">
    <property type="nucleotide sequence ID" value="NZ_JAFELM010000030.1"/>
</dbReference>
<accession>A0ABS2DI74</accession>
<dbReference type="Gene3D" id="2.60.120.10">
    <property type="entry name" value="Jelly Rolls"/>
    <property type="match status" value="1"/>
</dbReference>
<sequence length="116" mass="12679">MELYKFSKEVGKEIGAFGSNFVMSRISQGEGNFHIGCMYFDQNDFVGRHDAVTPQLFVVVEGEGWVSGANGEKLPIRAGEAALWHKGESHEAGSETNMIAIVIESENLNASIMGRL</sequence>
<organism evidence="1 2">
    <name type="scientific">Bacillus suaedaesalsae</name>
    <dbReference type="NCBI Taxonomy" id="2810349"/>
    <lineage>
        <taxon>Bacteria</taxon>
        <taxon>Bacillati</taxon>
        <taxon>Bacillota</taxon>
        <taxon>Bacilli</taxon>
        <taxon>Bacillales</taxon>
        <taxon>Bacillaceae</taxon>
        <taxon>Bacillus</taxon>
    </lineage>
</organism>
<dbReference type="InterPro" id="IPR011051">
    <property type="entry name" value="RmlC_Cupin_sf"/>
</dbReference>
<dbReference type="Proteomes" id="UP001518925">
    <property type="component" value="Unassembled WGS sequence"/>
</dbReference>
<reference evidence="1 2" key="1">
    <citation type="submission" date="2021-02" db="EMBL/GenBank/DDBJ databases">
        <title>Bacillus sp. RD4P76, an endophyte from a halophyte.</title>
        <authorList>
            <person name="Sun J.-Q."/>
        </authorList>
    </citation>
    <scope>NUCLEOTIDE SEQUENCE [LARGE SCALE GENOMIC DNA]</scope>
    <source>
        <strain evidence="1 2">RD4P76</strain>
    </source>
</reference>
<dbReference type="InterPro" id="IPR014710">
    <property type="entry name" value="RmlC-like_jellyroll"/>
</dbReference>
<evidence type="ECO:0000313" key="2">
    <source>
        <dbReference type="Proteomes" id="UP001518925"/>
    </source>
</evidence>
<comment type="caution">
    <text evidence="1">The sequence shown here is derived from an EMBL/GenBank/DDBJ whole genome shotgun (WGS) entry which is preliminary data.</text>
</comment>
<protein>
    <submittedName>
        <fullName evidence="1">Cupin</fullName>
    </submittedName>
</protein>